<feature type="signal peptide" evidence="1">
    <location>
        <begin position="1"/>
        <end position="28"/>
    </location>
</feature>
<evidence type="ECO:0000256" key="1">
    <source>
        <dbReference type="SAM" id="SignalP"/>
    </source>
</evidence>
<dbReference type="AlphaFoldDB" id="A0A1B6CAJ8"/>
<dbReference type="PANTHER" id="PTHR11257">
    <property type="entry name" value="CHEMOSENSORY PROTEIN-RELATED"/>
    <property type="match status" value="1"/>
</dbReference>
<dbReference type="Gene3D" id="1.10.2080.10">
    <property type="entry name" value="Insect odorant-binding protein A10/Ejaculatory bulb-specific protein 3"/>
    <property type="match status" value="1"/>
</dbReference>
<evidence type="ECO:0000313" key="2">
    <source>
        <dbReference type="EMBL" id="JAS10508.1"/>
    </source>
</evidence>
<feature type="chain" id="PRO_5008580336" evidence="1">
    <location>
        <begin position="29"/>
        <end position="118"/>
    </location>
</feature>
<name>A0A1B6CAJ8_9HEMI</name>
<keyword evidence="1" id="KW-0732">Signal</keyword>
<dbReference type="EMBL" id="GEDC01026790">
    <property type="protein sequence ID" value="JAS10508.1"/>
    <property type="molecule type" value="Transcribed_RNA"/>
</dbReference>
<gene>
    <name evidence="2" type="ORF">g.21281</name>
</gene>
<organism evidence="2">
    <name type="scientific">Clastoptera arizonana</name>
    <name type="common">Arizona spittle bug</name>
    <dbReference type="NCBI Taxonomy" id="38151"/>
    <lineage>
        <taxon>Eukaryota</taxon>
        <taxon>Metazoa</taxon>
        <taxon>Ecdysozoa</taxon>
        <taxon>Arthropoda</taxon>
        <taxon>Hexapoda</taxon>
        <taxon>Insecta</taxon>
        <taxon>Pterygota</taxon>
        <taxon>Neoptera</taxon>
        <taxon>Paraneoptera</taxon>
        <taxon>Hemiptera</taxon>
        <taxon>Auchenorrhyncha</taxon>
        <taxon>Cercopoidea</taxon>
        <taxon>Clastopteridae</taxon>
        <taxon>Clastoptera</taxon>
    </lineage>
</organism>
<dbReference type="PANTHER" id="PTHR11257:SF11">
    <property type="entry name" value="CHEMOSENSORY PROTEIN 17"/>
    <property type="match status" value="1"/>
</dbReference>
<feature type="non-terminal residue" evidence="2">
    <location>
        <position position="1"/>
    </location>
</feature>
<dbReference type="InterPro" id="IPR036682">
    <property type="entry name" value="OS_D_A10/PebIII_sf"/>
</dbReference>
<reference evidence="2" key="1">
    <citation type="submission" date="2015-12" db="EMBL/GenBank/DDBJ databases">
        <title>De novo transcriptome assembly of four potential Pierce s Disease insect vectors from Arizona vineyards.</title>
        <authorList>
            <person name="Tassone E.E."/>
        </authorList>
    </citation>
    <scope>NUCLEOTIDE SEQUENCE</scope>
</reference>
<dbReference type="InterPro" id="IPR005055">
    <property type="entry name" value="A10/PebIII"/>
</dbReference>
<protein>
    <submittedName>
        <fullName evidence="2">Uncharacterized protein</fullName>
    </submittedName>
</protein>
<accession>A0A1B6CAJ8</accession>
<sequence>ARQSPTRFTMRRAILVCVILAVVCSTLGIPQTKVSDDAIEAAFRDKRYFTRQLKCVTNEGPCDSIGKKLKVSAPLVLRGSCARCTEDETRQIKKVLSYVQRNYPEYWSKIINQLASGQ</sequence>
<proteinExistence type="predicted"/>
<dbReference type="SUPFAM" id="SSF100910">
    <property type="entry name" value="Chemosensory protein Csp2"/>
    <property type="match status" value="1"/>
</dbReference>
<dbReference type="Pfam" id="PF03392">
    <property type="entry name" value="OS-D"/>
    <property type="match status" value="1"/>
</dbReference>